<evidence type="ECO:0000256" key="9">
    <source>
        <dbReference type="SAM" id="SignalP"/>
    </source>
</evidence>
<feature type="chain" id="PRO_5040146826" description="CUB domain-containing protein" evidence="9">
    <location>
        <begin position="32"/>
        <end position="575"/>
    </location>
</feature>
<comment type="caution">
    <text evidence="11">The sequence shown here is derived from an EMBL/GenBank/DDBJ whole genome shotgun (WGS) entry which is preliminary data.</text>
</comment>
<evidence type="ECO:0000313" key="12">
    <source>
        <dbReference type="Proteomes" id="UP001152622"/>
    </source>
</evidence>
<dbReference type="SMART" id="SM00042">
    <property type="entry name" value="CUB"/>
    <property type="match status" value="1"/>
</dbReference>
<dbReference type="Pfam" id="PF00431">
    <property type="entry name" value="CUB"/>
    <property type="match status" value="1"/>
</dbReference>
<dbReference type="EMBL" id="JAINUF010000015">
    <property type="protein sequence ID" value="KAJ8340854.1"/>
    <property type="molecule type" value="Genomic_DNA"/>
</dbReference>
<feature type="signal peptide" evidence="9">
    <location>
        <begin position="1"/>
        <end position="31"/>
    </location>
</feature>
<protein>
    <recommendedName>
        <fullName evidence="10">CUB domain-containing protein</fullName>
    </recommendedName>
</protein>
<evidence type="ECO:0000259" key="10">
    <source>
        <dbReference type="PROSITE" id="PS01180"/>
    </source>
</evidence>
<evidence type="ECO:0000256" key="7">
    <source>
        <dbReference type="SAM" id="MobiDB-lite"/>
    </source>
</evidence>
<sequence>MQTTPGSIWDAVGLLIWVLFASCFKTLGVHGQDGDGCGHTLLGTQSGTLASRNYPGTYPNGTRCEWRVRAPRGRTLRLAFGDFDLERSQDCATAGSLTIAPGNGEPPLGPLCGDLDPRNRKLVLNSSEVTILFLSGTHRSGRGFLLSYATDQQPDLISCLERGTHFTSQDFRAYCPAGCRDVTGDIWGQSSQGLQRHLRAVQSSDSRRRCVGRPRGSCHRFPAEEHYLVRVQLRQRPLSKTGSLSEKKLVFHKDCDSPLPVLSYNVSSSWEEVDSLGRRRLWSPENKDFAGQFLPWVADSNDPEPWLQLELRERSSITAARVLDTDREQITEQICSGCQTDGSFGFPTASSPGGRPPALTVSTCRRTICSSARDNKNWKAYKALLNKERKVFMGNLGRDLGGAEQPDPSGGGEVPPPAPAEVGEQGRGARPGARLPSAPASQSLRSWVNLPTREPVTCYLDVCAHPTEQGSNGERPLQPNSQRSTPDVEKRPAQSSSQPVMVVVGVVLVLIICVGILLAGLCWKRRKRNADKKCSLEKGCQNLLGKAHPGFESELISYPLQRGALDALPNPPLNG</sequence>
<dbReference type="GO" id="GO:0005886">
    <property type="term" value="C:plasma membrane"/>
    <property type="evidence" value="ECO:0007669"/>
    <property type="project" value="TreeGrafter"/>
</dbReference>
<feature type="transmembrane region" description="Helical" evidence="8">
    <location>
        <begin position="500"/>
        <end position="523"/>
    </location>
</feature>
<organism evidence="11 12">
    <name type="scientific">Synaphobranchus kaupii</name>
    <name type="common">Kaup's arrowtooth eel</name>
    <dbReference type="NCBI Taxonomy" id="118154"/>
    <lineage>
        <taxon>Eukaryota</taxon>
        <taxon>Metazoa</taxon>
        <taxon>Chordata</taxon>
        <taxon>Craniata</taxon>
        <taxon>Vertebrata</taxon>
        <taxon>Euteleostomi</taxon>
        <taxon>Actinopterygii</taxon>
        <taxon>Neopterygii</taxon>
        <taxon>Teleostei</taxon>
        <taxon>Anguilliformes</taxon>
        <taxon>Synaphobranchidae</taxon>
        <taxon>Synaphobranchus</taxon>
    </lineage>
</organism>
<comment type="subcellular location">
    <subcellularLocation>
        <location evidence="1">Membrane</location>
        <topology evidence="1">Single-pass type I membrane protein</topology>
    </subcellularLocation>
</comment>
<dbReference type="InterPro" id="IPR035914">
    <property type="entry name" value="Sperma_CUB_dom_sf"/>
</dbReference>
<keyword evidence="4 8" id="KW-0472">Membrane</keyword>
<evidence type="ECO:0000256" key="5">
    <source>
        <dbReference type="ARBA" id="ARBA00023157"/>
    </source>
</evidence>
<evidence type="ECO:0000256" key="4">
    <source>
        <dbReference type="ARBA" id="ARBA00023136"/>
    </source>
</evidence>
<dbReference type="PROSITE" id="PS01180">
    <property type="entry name" value="CUB"/>
    <property type="match status" value="1"/>
</dbReference>
<feature type="domain" description="CUB" evidence="10">
    <location>
        <begin position="37"/>
        <end position="151"/>
    </location>
</feature>
<dbReference type="AlphaFoldDB" id="A0A9Q1EL96"/>
<dbReference type="SUPFAM" id="SSF69848">
    <property type="entry name" value="LCCL domain"/>
    <property type="match status" value="1"/>
</dbReference>
<dbReference type="GO" id="GO:0038023">
    <property type="term" value="F:signaling receptor activity"/>
    <property type="evidence" value="ECO:0007669"/>
    <property type="project" value="TreeGrafter"/>
</dbReference>
<proteinExistence type="predicted"/>
<accession>A0A9Q1EL96</accession>
<keyword evidence="12" id="KW-1185">Reference proteome</keyword>
<dbReference type="InterPro" id="IPR000859">
    <property type="entry name" value="CUB_dom"/>
</dbReference>
<evidence type="ECO:0000256" key="6">
    <source>
        <dbReference type="PROSITE-ProRule" id="PRU00059"/>
    </source>
</evidence>
<dbReference type="InterPro" id="IPR050633">
    <property type="entry name" value="Neuropilin_MCO_CoagFactor"/>
</dbReference>
<dbReference type="CDD" id="cd00041">
    <property type="entry name" value="CUB"/>
    <property type="match status" value="1"/>
</dbReference>
<evidence type="ECO:0000256" key="2">
    <source>
        <dbReference type="ARBA" id="ARBA00022692"/>
    </source>
</evidence>
<name>A0A9Q1EL96_SYNKA</name>
<dbReference type="Gene3D" id="2.60.120.260">
    <property type="entry name" value="Galactose-binding domain-like"/>
    <property type="match status" value="1"/>
</dbReference>
<comment type="caution">
    <text evidence="6">Lacks conserved residue(s) required for the propagation of feature annotation.</text>
</comment>
<feature type="compositionally biased region" description="Polar residues" evidence="7">
    <location>
        <begin position="469"/>
        <end position="485"/>
    </location>
</feature>
<evidence type="ECO:0000256" key="8">
    <source>
        <dbReference type="SAM" id="Phobius"/>
    </source>
</evidence>
<dbReference type="Proteomes" id="UP001152622">
    <property type="component" value="Chromosome 15"/>
</dbReference>
<dbReference type="OrthoDB" id="6369184at2759"/>
<feature type="region of interest" description="Disordered" evidence="7">
    <location>
        <begin position="469"/>
        <end position="496"/>
    </location>
</feature>
<evidence type="ECO:0000256" key="3">
    <source>
        <dbReference type="ARBA" id="ARBA00022989"/>
    </source>
</evidence>
<dbReference type="SUPFAM" id="SSF49854">
    <property type="entry name" value="Spermadhesin, CUB domain"/>
    <property type="match status" value="1"/>
</dbReference>
<keyword evidence="9" id="KW-0732">Signal</keyword>
<gene>
    <name evidence="11" type="ORF">SKAU_G00331450</name>
</gene>
<feature type="region of interest" description="Disordered" evidence="7">
    <location>
        <begin position="396"/>
        <end position="442"/>
    </location>
</feature>
<keyword evidence="5 6" id="KW-1015">Disulfide bond</keyword>
<dbReference type="PANTHER" id="PTHR46806">
    <property type="entry name" value="F5/8 TYPE C DOMAIN-CONTAINING PROTEIN"/>
    <property type="match status" value="1"/>
</dbReference>
<keyword evidence="3 8" id="KW-1133">Transmembrane helix</keyword>
<dbReference type="InterPro" id="IPR036609">
    <property type="entry name" value="LCCL_sf"/>
</dbReference>
<dbReference type="PANTHER" id="PTHR46806:SF6">
    <property type="entry name" value="DISCOIDIN, CUB AND LCCL DOMAIN CONTAINING 1"/>
    <property type="match status" value="1"/>
</dbReference>
<evidence type="ECO:0000256" key="1">
    <source>
        <dbReference type="ARBA" id="ARBA00004479"/>
    </source>
</evidence>
<reference evidence="11" key="1">
    <citation type="journal article" date="2023" name="Science">
        <title>Genome structures resolve the early diversification of teleost fishes.</title>
        <authorList>
            <person name="Parey E."/>
            <person name="Louis A."/>
            <person name="Montfort J."/>
            <person name="Bouchez O."/>
            <person name="Roques C."/>
            <person name="Iampietro C."/>
            <person name="Lluch J."/>
            <person name="Castinel A."/>
            <person name="Donnadieu C."/>
            <person name="Desvignes T."/>
            <person name="Floi Bucao C."/>
            <person name="Jouanno E."/>
            <person name="Wen M."/>
            <person name="Mejri S."/>
            <person name="Dirks R."/>
            <person name="Jansen H."/>
            <person name="Henkel C."/>
            <person name="Chen W.J."/>
            <person name="Zahm M."/>
            <person name="Cabau C."/>
            <person name="Klopp C."/>
            <person name="Thompson A.W."/>
            <person name="Robinson-Rechavi M."/>
            <person name="Braasch I."/>
            <person name="Lecointre G."/>
            <person name="Bobe J."/>
            <person name="Postlethwait J.H."/>
            <person name="Berthelot C."/>
            <person name="Roest Crollius H."/>
            <person name="Guiguen Y."/>
        </authorList>
    </citation>
    <scope>NUCLEOTIDE SEQUENCE</scope>
    <source>
        <strain evidence="11">WJC10195</strain>
    </source>
</reference>
<feature type="disulfide bond" evidence="6">
    <location>
        <begin position="37"/>
        <end position="64"/>
    </location>
</feature>
<dbReference type="Gene3D" id="2.60.120.290">
    <property type="entry name" value="Spermadhesin, CUB domain"/>
    <property type="match status" value="1"/>
</dbReference>
<keyword evidence="2 8" id="KW-0812">Transmembrane</keyword>
<evidence type="ECO:0000313" key="11">
    <source>
        <dbReference type="EMBL" id="KAJ8340854.1"/>
    </source>
</evidence>